<dbReference type="GO" id="GO:0003796">
    <property type="term" value="F:lysozyme activity"/>
    <property type="evidence" value="ECO:0007669"/>
    <property type="project" value="InterPro"/>
</dbReference>
<dbReference type="SUPFAM" id="SSF51445">
    <property type="entry name" value="(Trans)glycosidases"/>
    <property type="match status" value="1"/>
</dbReference>
<dbReference type="InterPro" id="IPR017853">
    <property type="entry name" value="GH"/>
</dbReference>
<dbReference type="Pfam" id="PF01183">
    <property type="entry name" value="Glyco_hydro_25"/>
    <property type="match status" value="1"/>
</dbReference>
<gene>
    <name evidence="2" type="ORF">CUREI_08170</name>
</gene>
<dbReference type="Gene3D" id="3.20.20.80">
    <property type="entry name" value="Glycosidases"/>
    <property type="match status" value="1"/>
</dbReference>
<dbReference type="Proteomes" id="UP000028939">
    <property type="component" value="Chromosome"/>
</dbReference>
<comment type="similarity">
    <text evidence="1">Belongs to the glycosyl hydrolase 25 family.</text>
</comment>
<dbReference type="OrthoDB" id="3345404at2"/>
<proteinExistence type="inferred from homology"/>
<dbReference type="PROSITE" id="PS51904">
    <property type="entry name" value="GLYCOSYL_HYDROL_F25_2"/>
    <property type="match status" value="1"/>
</dbReference>
<dbReference type="InterPro" id="IPR002053">
    <property type="entry name" value="Glyco_hydro_25"/>
</dbReference>
<keyword evidence="3" id="KW-1185">Reference proteome</keyword>
<evidence type="ECO:0000313" key="3">
    <source>
        <dbReference type="Proteomes" id="UP000028939"/>
    </source>
</evidence>
<sequence>MKLGVDVSEHQAGLDASAFDFVVARTTDGTYQDECFASFAPHATAAYHFLRAPSEGTSIDAQVAAALEVLGERRVPVWLDVESPAGLSLHDVRSAHHAFTSAGVQVAGVYTNAWYWRKHMLLADVSEFGALWLADWRDNPVVDACAPIPDPGAWPRPWGMPTPAVWQFTSRGQAGGVEVDLNLAR</sequence>
<dbReference type="STRING" id="401472.CUREI_08170"/>
<protein>
    <submittedName>
        <fullName evidence="2">Uncharacterized protein</fullName>
    </submittedName>
</protein>
<evidence type="ECO:0000313" key="2">
    <source>
        <dbReference type="EMBL" id="AIL97276.1"/>
    </source>
</evidence>
<dbReference type="GO" id="GO:0016998">
    <property type="term" value="P:cell wall macromolecule catabolic process"/>
    <property type="evidence" value="ECO:0007669"/>
    <property type="project" value="InterPro"/>
</dbReference>
<dbReference type="HOGENOM" id="CLU_046976_0_0_11"/>
<dbReference type="RefSeq" id="WP_038612465.1">
    <property type="nucleotide sequence ID" value="NZ_CP009215.1"/>
</dbReference>
<dbReference type="EMBL" id="CP009215">
    <property type="protein sequence ID" value="AIL97276.1"/>
    <property type="molecule type" value="Genomic_DNA"/>
</dbReference>
<dbReference type="KEGG" id="cuv:CUREI_08170"/>
<organism evidence="2 3">
    <name type="scientific">Corynebacterium ureicelerivorans</name>
    <dbReference type="NCBI Taxonomy" id="401472"/>
    <lineage>
        <taxon>Bacteria</taxon>
        <taxon>Bacillati</taxon>
        <taxon>Actinomycetota</taxon>
        <taxon>Actinomycetes</taxon>
        <taxon>Mycobacteriales</taxon>
        <taxon>Corynebacteriaceae</taxon>
        <taxon>Corynebacterium</taxon>
    </lineage>
</organism>
<dbReference type="AlphaFoldDB" id="A0A077HLL1"/>
<name>A0A077HLL1_9CORY</name>
<accession>A0A077HLL1</accession>
<dbReference type="GO" id="GO:0009253">
    <property type="term" value="P:peptidoglycan catabolic process"/>
    <property type="evidence" value="ECO:0007669"/>
    <property type="project" value="InterPro"/>
</dbReference>
<evidence type="ECO:0000256" key="1">
    <source>
        <dbReference type="ARBA" id="ARBA00010646"/>
    </source>
</evidence>
<reference evidence="2 3" key="1">
    <citation type="submission" date="2014-08" db="EMBL/GenBank/DDBJ databases">
        <title>Complete genome sequence of Corynebacterium ureicelerivorans DSM 45051, a lipophilic and urea-splitting isolate from a blood culture of a septicaemia patient.</title>
        <authorList>
            <person name="Tippelt A."/>
            <person name="Albersmeier A."/>
            <person name="Brinkrolf K."/>
            <person name="Ruckert C."/>
            <person name="Tauch A."/>
        </authorList>
    </citation>
    <scope>NUCLEOTIDE SEQUENCE [LARGE SCALE GENOMIC DNA]</scope>
    <source>
        <strain evidence="2 3">IMMIB RIV-2301</strain>
    </source>
</reference>